<dbReference type="OrthoDB" id="8317736at2"/>
<gene>
    <name evidence="6" type="ORF">SAMN05660976_07776</name>
</gene>
<sequence>MASAKSATGSAARRTLAAVAAGALVVAMTAGCGGGGETSSGGKQLTIWSSWLKGQPGQRFLQGVADDFQARTGIKVTIEWKGNAAAKALLPALNSTEMPTDIIESTGGAITNALAPTGGLLDLTDVYQMKIPGTDQTVRQAVGDQAMSLSTPVDGTGARAGGPVQVPYWASSSNVVFYNGKRFPELVSAPPQDWDQFMTVLDAQKAKGRKPLALDGSIQSYSALYYTSFLSSITGVDALAKASLDKSGRTWGSDPGYLQAAEMVEKLARGGYFIDGYSASKFPAMENKWANDEADFNVNGTWLPGEVGKVAAAGFDFRAFPFPAVKGKKAPPLPVAVNGLAILKKAKNADAAKQFAAFLLQRSYQEQVSTQLQDIPVIKGVPAPGPLQAVKDVFDRGEINTFRFPTGLADYLTKVFYELDDQLVFGKISAREFVDKMVSQTAAYWRSKN</sequence>
<keyword evidence="7" id="KW-1185">Reference proteome</keyword>
<evidence type="ECO:0000256" key="1">
    <source>
        <dbReference type="ARBA" id="ARBA00022475"/>
    </source>
</evidence>
<evidence type="ECO:0000256" key="2">
    <source>
        <dbReference type="ARBA" id="ARBA00022729"/>
    </source>
</evidence>
<keyword evidence="1" id="KW-1003">Cell membrane</keyword>
<proteinExistence type="predicted"/>
<dbReference type="Gene3D" id="3.40.190.10">
    <property type="entry name" value="Periplasmic binding protein-like II"/>
    <property type="match status" value="2"/>
</dbReference>
<dbReference type="InterPro" id="IPR006059">
    <property type="entry name" value="SBP"/>
</dbReference>
<evidence type="ECO:0000313" key="6">
    <source>
        <dbReference type="EMBL" id="SEN54452.1"/>
    </source>
</evidence>
<keyword evidence="3" id="KW-0472">Membrane</keyword>
<keyword evidence="5" id="KW-0449">Lipoprotein</keyword>
<keyword evidence="2" id="KW-0732">Signal</keyword>
<dbReference type="PANTHER" id="PTHR43649">
    <property type="entry name" value="ARABINOSE-BINDING PROTEIN-RELATED"/>
    <property type="match status" value="1"/>
</dbReference>
<dbReference type="PANTHER" id="PTHR43649:SF33">
    <property type="entry name" value="POLYGALACTURONAN_RHAMNOGALACTURONAN-BINDING PROTEIN YTCQ"/>
    <property type="match status" value="1"/>
</dbReference>
<evidence type="ECO:0000256" key="3">
    <source>
        <dbReference type="ARBA" id="ARBA00023136"/>
    </source>
</evidence>
<dbReference type="RefSeq" id="WP_082534749.1">
    <property type="nucleotide sequence ID" value="NZ_BBZG01000001.1"/>
</dbReference>
<keyword evidence="4" id="KW-0564">Palmitate</keyword>
<evidence type="ECO:0000256" key="5">
    <source>
        <dbReference type="ARBA" id="ARBA00023288"/>
    </source>
</evidence>
<dbReference type="PROSITE" id="PS51257">
    <property type="entry name" value="PROKAR_LIPOPROTEIN"/>
    <property type="match status" value="1"/>
</dbReference>
<name>A0A1H8HDU6_9ACTN</name>
<dbReference type="AlphaFoldDB" id="A0A1H8HDU6"/>
<dbReference type="STRING" id="46177.SAMN05660976_07776"/>
<dbReference type="EMBL" id="FOBF01000029">
    <property type="protein sequence ID" value="SEN54452.1"/>
    <property type="molecule type" value="Genomic_DNA"/>
</dbReference>
<dbReference type="InterPro" id="IPR050490">
    <property type="entry name" value="Bact_solute-bd_prot1"/>
</dbReference>
<evidence type="ECO:0000313" key="7">
    <source>
        <dbReference type="Proteomes" id="UP000198953"/>
    </source>
</evidence>
<dbReference type="Pfam" id="PF01547">
    <property type="entry name" value="SBP_bac_1"/>
    <property type="match status" value="1"/>
</dbReference>
<dbReference type="Proteomes" id="UP000198953">
    <property type="component" value="Unassembled WGS sequence"/>
</dbReference>
<protein>
    <submittedName>
        <fullName evidence="6">Raffinose/stachyose/melibiose transport system substrate-binding protein</fullName>
    </submittedName>
</protein>
<accession>A0A1H8HDU6</accession>
<reference evidence="6 7" key="1">
    <citation type="submission" date="2016-10" db="EMBL/GenBank/DDBJ databases">
        <authorList>
            <person name="de Groot N.N."/>
        </authorList>
    </citation>
    <scope>NUCLEOTIDE SEQUENCE [LARGE SCALE GENOMIC DNA]</scope>
    <source>
        <strain evidence="6 7">DSM 43357</strain>
    </source>
</reference>
<organism evidence="6 7">
    <name type="scientific">Nonomuraea pusilla</name>
    <dbReference type="NCBI Taxonomy" id="46177"/>
    <lineage>
        <taxon>Bacteria</taxon>
        <taxon>Bacillati</taxon>
        <taxon>Actinomycetota</taxon>
        <taxon>Actinomycetes</taxon>
        <taxon>Streptosporangiales</taxon>
        <taxon>Streptosporangiaceae</taxon>
        <taxon>Nonomuraea</taxon>
    </lineage>
</organism>
<dbReference type="SUPFAM" id="SSF53850">
    <property type="entry name" value="Periplasmic binding protein-like II"/>
    <property type="match status" value="1"/>
</dbReference>
<evidence type="ECO:0000256" key="4">
    <source>
        <dbReference type="ARBA" id="ARBA00023139"/>
    </source>
</evidence>